<keyword evidence="1" id="KW-0812">Transmembrane</keyword>
<feature type="transmembrane region" description="Helical" evidence="1">
    <location>
        <begin position="12"/>
        <end position="31"/>
    </location>
</feature>
<keyword evidence="1" id="KW-1133">Transmembrane helix</keyword>
<evidence type="ECO:0000256" key="1">
    <source>
        <dbReference type="SAM" id="Phobius"/>
    </source>
</evidence>
<protein>
    <submittedName>
        <fullName evidence="2">DUF6141 family protein</fullName>
    </submittedName>
</protein>
<dbReference type="Proteomes" id="UP001143747">
    <property type="component" value="Unassembled WGS sequence"/>
</dbReference>
<dbReference type="AlphaFoldDB" id="A0A9Q4PYJ3"/>
<keyword evidence="1" id="KW-0472">Membrane</keyword>
<feature type="transmembrane region" description="Helical" evidence="1">
    <location>
        <begin position="51"/>
        <end position="71"/>
    </location>
</feature>
<dbReference type="RefSeq" id="WP_274924717.1">
    <property type="nucleotide sequence ID" value="NZ_JAKELO010000002.1"/>
</dbReference>
<dbReference type="Pfam" id="PF19638">
    <property type="entry name" value="DUF6141"/>
    <property type="match status" value="1"/>
</dbReference>
<dbReference type="InterPro" id="IPR046139">
    <property type="entry name" value="DUF6141"/>
</dbReference>
<evidence type="ECO:0000313" key="3">
    <source>
        <dbReference type="Proteomes" id="UP001143747"/>
    </source>
</evidence>
<gene>
    <name evidence="2" type="ORF">L0665_05595</name>
</gene>
<keyword evidence="3" id="KW-1185">Reference proteome</keyword>
<proteinExistence type="predicted"/>
<dbReference type="EMBL" id="JAKELO010000002">
    <property type="protein sequence ID" value="MDE4908082.1"/>
    <property type="molecule type" value="Genomic_DNA"/>
</dbReference>
<sequence>MRDGVLFSEVQWFRTQGLVMIVWFGALLIWYGFYLQIVAGVPFGDNPGPDWLMWVLLVAFGIGMPVFFLLLRLETEVVDGCLSYRMYPVHLQFRVVACHEIAAVEAISYRPLRDYGGWGIRRGKMGPAYTVSGNQGVRISLVDGTSLLIGSQRADELAVAIFPGIMYEKRASSV</sequence>
<organism evidence="2 3">
    <name type="scientific">Methanogenium marinum</name>
    <dbReference type="NCBI Taxonomy" id="348610"/>
    <lineage>
        <taxon>Archaea</taxon>
        <taxon>Methanobacteriati</taxon>
        <taxon>Methanobacteriota</taxon>
        <taxon>Stenosarchaea group</taxon>
        <taxon>Methanomicrobia</taxon>
        <taxon>Methanomicrobiales</taxon>
        <taxon>Methanomicrobiaceae</taxon>
        <taxon>Methanogenium</taxon>
    </lineage>
</organism>
<reference evidence="2" key="1">
    <citation type="submission" date="2022-01" db="EMBL/GenBank/DDBJ databases">
        <title>Draft genome of Methanogenium marinum DSM 15558.</title>
        <authorList>
            <person name="Chen S.-C."/>
            <person name="You Y.-T."/>
        </authorList>
    </citation>
    <scope>NUCLEOTIDE SEQUENCE</scope>
    <source>
        <strain evidence="2">DSM 15558</strain>
    </source>
</reference>
<evidence type="ECO:0000313" key="2">
    <source>
        <dbReference type="EMBL" id="MDE4908082.1"/>
    </source>
</evidence>
<comment type="caution">
    <text evidence="2">The sequence shown here is derived from an EMBL/GenBank/DDBJ whole genome shotgun (WGS) entry which is preliminary data.</text>
</comment>
<accession>A0A9Q4PYJ3</accession>
<name>A0A9Q4PYJ3_9EURY</name>